<evidence type="ECO:0000313" key="3">
    <source>
        <dbReference type="Proteomes" id="UP000800039"/>
    </source>
</evidence>
<dbReference type="Proteomes" id="UP000800039">
    <property type="component" value="Unassembled WGS sequence"/>
</dbReference>
<evidence type="ECO:0000313" key="2">
    <source>
        <dbReference type="EMBL" id="KAF1849362.1"/>
    </source>
</evidence>
<protein>
    <recommendedName>
        <fullName evidence="4">BTB domain-containing protein</fullName>
    </recommendedName>
</protein>
<comment type="caution">
    <text evidence="2">The sequence shown here is derived from an EMBL/GenBank/DDBJ whole genome shotgun (WGS) entry which is preliminary data.</text>
</comment>
<dbReference type="Gene3D" id="3.30.710.10">
    <property type="entry name" value="Potassium Channel Kv1.1, Chain A"/>
    <property type="match status" value="1"/>
</dbReference>
<accession>A0A9P4GPD2</accession>
<feature type="region of interest" description="Disordered" evidence="1">
    <location>
        <begin position="232"/>
        <end position="266"/>
    </location>
</feature>
<dbReference type="OrthoDB" id="1022638at2759"/>
<dbReference type="InterPro" id="IPR011333">
    <property type="entry name" value="SKP1/BTB/POZ_sf"/>
</dbReference>
<dbReference type="PANTHER" id="PTHR47843:SF2">
    <property type="entry name" value="BTB DOMAIN-CONTAINING PROTEIN"/>
    <property type="match status" value="1"/>
</dbReference>
<reference evidence="2" key="1">
    <citation type="submission" date="2020-01" db="EMBL/GenBank/DDBJ databases">
        <authorList>
            <consortium name="DOE Joint Genome Institute"/>
            <person name="Haridas S."/>
            <person name="Albert R."/>
            <person name="Binder M."/>
            <person name="Bloem J."/>
            <person name="Labutti K."/>
            <person name="Salamov A."/>
            <person name="Andreopoulos B."/>
            <person name="Baker S.E."/>
            <person name="Barry K."/>
            <person name="Bills G."/>
            <person name="Bluhm B.H."/>
            <person name="Cannon C."/>
            <person name="Castanera R."/>
            <person name="Culley D.E."/>
            <person name="Daum C."/>
            <person name="Ezra D."/>
            <person name="Gonzalez J.B."/>
            <person name="Henrissat B."/>
            <person name="Kuo A."/>
            <person name="Liang C."/>
            <person name="Lipzen A."/>
            <person name="Lutzoni F."/>
            <person name="Magnuson J."/>
            <person name="Mondo S."/>
            <person name="Nolan M."/>
            <person name="Ohm R."/>
            <person name="Pangilinan J."/>
            <person name="Park H.-J."/>
            <person name="Ramirez L."/>
            <person name="Alfaro M."/>
            <person name="Sun H."/>
            <person name="Tritt A."/>
            <person name="Yoshinaga Y."/>
            <person name="Zwiers L.-H."/>
            <person name="Turgeon B.G."/>
            <person name="Goodwin S.B."/>
            <person name="Spatafora J.W."/>
            <person name="Crous P.W."/>
            <person name="Grigoriev I.V."/>
        </authorList>
    </citation>
    <scope>NUCLEOTIDE SEQUENCE</scope>
    <source>
        <strain evidence="2">CBS 394.84</strain>
    </source>
</reference>
<dbReference type="AlphaFoldDB" id="A0A9P4GPD2"/>
<sequence>MVQRAFQADAAYVGTAMITIRVGSGKQKSDFSLPEKLVREASQFIDAAMNGAWLESQGRVILLPDFDHDTFSIYFQWLLTGKLHSKQRYTKPTIPITATYWSLNFEIVALGELVRLAHDLLDTDFRDTLNDGIIQCAAELQRFKLGFPAYQGSCFYDDTPCGSPTRQLIKDLCAWTSDECMIGSMGKSKEDRHPDFIMDLLQAVTWRFMSSNPGTSPLEGWETSCKYHCHGKEKPCYRKKSTRSSEPTKKRAVPDDTEPQPSKRRA</sequence>
<dbReference type="CDD" id="cd18186">
    <property type="entry name" value="BTB_POZ_ZBTB_KLHL-like"/>
    <property type="match status" value="1"/>
</dbReference>
<name>A0A9P4GPD2_9PLEO</name>
<dbReference type="PANTHER" id="PTHR47843">
    <property type="entry name" value="BTB DOMAIN-CONTAINING PROTEIN-RELATED"/>
    <property type="match status" value="1"/>
</dbReference>
<evidence type="ECO:0008006" key="4">
    <source>
        <dbReference type="Google" id="ProtNLM"/>
    </source>
</evidence>
<keyword evidence="3" id="KW-1185">Reference proteome</keyword>
<proteinExistence type="predicted"/>
<evidence type="ECO:0000256" key="1">
    <source>
        <dbReference type="SAM" id="MobiDB-lite"/>
    </source>
</evidence>
<gene>
    <name evidence="2" type="ORF">K460DRAFT_415740</name>
</gene>
<dbReference type="GeneID" id="63855003"/>
<dbReference type="RefSeq" id="XP_040791925.1">
    <property type="nucleotide sequence ID" value="XM_040937753.1"/>
</dbReference>
<organism evidence="2 3">
    <name type="scientific">Cucurbitaria berberidis CBS 394.84</name>
    <dbReference type="NCBI Taxonomy" id="1168544"/>
    <lineage>
        <taxon>Eukaryota</taxon>
        <taxon>Fungi</taxon>
        <taxon>Dikarya</taxon>
        <taxon>Ascomycota</taxon>
        <taxon>Pezizomycotina</taxon>
        <taxon>Dothideomycetes</taxon>
        <taxon>Pleosporomycetidae</taxon>
        <taxon>Pleosporales</taxon>
        <taxon>Pleosporineae</taxon>
        <taxon>Cucurbitariaceae</taxon>
        <taxon>Cucurbitaria</taxon>
    </lineage>
</organism>
<dbReference type="EMBL" id="ML976615">
    <property type="protein sequence ID" value="KAF1849362.1"/>
    <property type="molecule type" value="Genomic_DNA"/>
</dbReference>